<gene>
    <name evidence="2" type="ORF">SODALDRAFT_310283</name>
</gene>
<evidence type="ECO:0000313" key="2">
    <source>
        <dbReference type="EMBL" id="ROT39045.1"/>
    </source>
</evidence>
<feature type="region of interest" description="Disordered" evidence="1">
    <location>
        <begin position="429"/>
        <end position="457"/>
    </location>
</feature>
<name>A0A3N2PXH0_SODAK</name>
<dbReference type="STRING" id="1314773.A0A3N2PXH0"/>
<protein>
    <recommendedName>
        <fullName evidence="4">DUF1308 domain-containing protein</fullName>
    </recommendedName>
</protein>
<dbReference type="AlphaFoldDB" id="A0A3N2PXH0"/>
<feature type="region of interest" description="Disordered" evidence="1">
    <location>
        <begin position="215"/>
        <end position="239"/>
    </location>
</feature>
<reference evidence="2 3" key="1">
    <citation type="journal article" date="2018" name="Mol. Ecol.">
        <title>The obligate alkalophilic soda-lake fungus Sodiomyces alkalinus has shifted to a protein diet.</title>
        <authorList>
            <person name="Grum-Grzhimaylo A.A."/>
            <person name="Falkoski D.L."/>
            <person name="van den Heuvel J."/>
            <person name="Valero-Jimenez C.A."/>
            <person name="Min B."/>
            <person name="Choi I.G."/>
            <person name="Lipzen A."/>
            <person name="Daum C.G."/>
            <person name="Aanen D.K."/>
            <person name="Tsang A."/>
            <person name="Henrissat B."/>
            <person name="Bilanenko E.N."/>
            <person name="de Vries R.P."/>
            <person name="van Kan J.A.L."/>
            <person name="Grigoriev I.V."/>
            <person name="Debets A.J.M."/>
        </authorList>
    </citation>
    <scope>NUCLEOTIDE SEQUENCE [LARGE SCALE GENOMIC DNA]</scope>
    <source>
        <strain evidence="2 3">F11</strain>
    </source>
</reference>
<proteinExistence type="predicted"/>
<feature type="compositionally biased region" description="Polar residues" evidence="1">
    <location>
        <begin position="1"/>
        <end position="10"/>
    </location>
</feature>
<keyword evidence="3" id="KW-1185">Reference proteome</keyword>
<feature type="region of interest" description="Disordered" evidence="1">
    <location>
        <begin position="576"/>
        <end position="607"/>
    </location>
</feature>
<feature type="region of interest" description="Disordered" evidence="1">
    <location>
        <begin position="1"/>
        <end position="31"/>
    </location>
</feature>
<feature type="compositionally biased region" description="Basic and acidic residues" evidence="1">
    <location>
        <begin position="576"/>
        <end position="585"/>
    </location>
</feature>
<accession>A0A3N2PXH0</accession>
<dbReference type="PANTHER" id="PTHR13379">
    <property type="entry name" value="UNCHARACTERIZED DUF1308"/>
    <property type="match status" value="1"/>
</dbReference>
<dbReference type="Proteomes" id="UP000272025">
    <property type="component" value="Unassembled WGS sequence"/>
</dbReference>
<dbReference type="EMBL" id="ML119054">
    <property type="protein sequence ID" value="ROT39045.1"/>
    <property type="molecule type" value="Genomic_DNA"/>
</dbReference>
<feature type="compositionally biased region" description="Acidic residues" evidence="1">
    <location>
        <begin position="433"/>
        <end position="446"/>
    </location>
</feature>
<dbReference type="RefSeq" id="XP_028466851.1">
    <property type="nucleotide sequence ID" value="XM_028609133.1"/>
</dbReference>
<dbReference type="OrthoDB" id="441890at2759"/>
<dbReference type="PANTHER" id="PTHR13379:SF0">
    <property type="entry name" value="UPF0415 PROTEIN C7ORF25"/>
    <property type="match status" value="1"/>
</dbReference>
<sequence>MATDTKSVQTGEAAAAQAQSQSQSQSRSQASEDLAALSQHCLDMMTNITTLLDELQLLKAALDQQPAIGSKALPWNQAVPGLGAFERLVQSEKRNVEGMLGICDSARSLPDDPRDAAHPDDPDVELEAANKMLRHKLDACNYKFHQIVWDTAKKCHRLAGLRREMPRSTSNRKRDTVVVDVVGSGGGEWVKIITTTERRLFYEMTDAGWEWDEVEVENDGDGDGDDQASPLPLPDEGGENDIEILRITRQLVTAASLAYHEYRHPTVRVLLSRIAQGRNAHVDRLLNHVRTLGGSSVHLVVETTNSDSHAGGLLNRPVPPIDEATANLAHREPFGDFTGTLNVDCSVFMALASDFSHMEIHPGSPLLRNHQHRIDAEDEVSNGPRLLTTLYPAITGRDLVCTQDAADTFLKIVYDIGTDSEQARTRVLFGSPADDDDDDDDDAGADNDERRDADRRRRRDELAALSKYPVPEDLRLPIRTVGTITWQEAQRLVGKGELPEVALAVGRKGSGLNAMNVSSFLYGWKSRLTTITSNWEAAKRLRMLIETSEPPEDRSRFGPGPQIWRIPFARKLLARPREAGAERAPIKTRKERKVEQATSLERYTKTE</sequence>
<feature type="compositionally biased region" description="Basic and acidic residues" evidence="1">
    <location>
        <begin position="447"/>
        <end position="457"/>
    </location>
</feature>
<dbReference type="GeneID" id="39577611"/>
<evidence type="ECO:0008006" key="4">
    <source>
        <dbReference type="Google" id="ProtNLM"/>
    </source>
</evidence>
<evidence type="ECO:0000313" key="3">
    <source>
        <dbReference type="Proteomes" id="UP000272025"/>
    </source>
</evidence>
<evidence type="ECO:0000256" key="1">
    <source>
        <dbReference type="SAM" id="MobiDB-lite"/>
    </source>
</evidence>
<feature type="compositionally biased region" description="Acidic residues" evidence="1">
    <location>
        <begin position="215"/>
        <end position="226"/>
    </location>
</feature>
<feature type="compositionally biased region" description="Low complexity" evidence="1">
    <location>
        <begin position="13"/>
        <end position="31"/>
    </location>
</feature>
<organism evidence="2 3">
    <name type="scientific">Sodiomyces alkalinus (strain CBS 110278 / VKM F-3762 / F11)</name>
    <name type="common">Alkaliphilic filamentous fungus</name>
    <dbReference type="NCBI Taxonomy" id="1314773"/>
    <lineage>
        <taxon>Eukaryota</taxon>
        <taxon>Fungi</taxon>
        <taxon>Dikarya</taxon>
        <taxon>Ascomycota</taxon>
        <taxon>Pezizomycotina</taxon>
        <taxon>Sordariomycetes</taxon>
        <taxon>Hypocreomycetidae</taxon>
        <taxon>Glomerellales</taxon>
        <taxon>Plectosphaerellaceae</taxon>
        <taxon>Sodiomyces</taxon>
    </lineage>
</organism>